<evidence type="ECO:0000256" key="4">
    <source>
        <dbReference type="ARBA" id="ARBA00022679"/>
    </source>
</evidence>
<evidence type="ECO:0000256" key="6">
    <source>
        <dbReference type="ARBA" id="ARBA00022777"/>
    </source>
</evidence>
<evidence type="ECO:0000259" key="10">
    <source>
        <dbReference type="SMART" id="SM00387"/>
    </source>
</evidence>
<dbReference type="SUPFAM" id="SSF55874">
    <property type="entry name" value="ATPase domain of HSP90 chaperone/DNA topoisomerase II/histidine kinase"/>
    <property type="match status" value="1"/>
</dbReference>
<dbReference type="GO" id="GO:0016020">
    <property type="term" value="C:membrane"/>
    <property type="evidence" value="ECO:0007669"/>
    <property type="project" value="InterPro"/>
</dbReference>
<keyword evidence="5" id="KW-0547">Nucleotide-binding</keyword>
<dbReference type="RefSeq" id="WP_184817405.1">
    <property type="nucleotide sequence ID" value="NZ_BMTI01000001.1"/>
</dbReference>
<dbReference type="PANTHER" id="PTHR24421">
    <property type="entry name" value="NITRATE/NITRITE SENSOR PROTEIN NARX-RELATED"/>
    <property type="match status" value="1"/>
</dbReference>
<dbReference type="InterPro" id="IPR003594">
    <property type="entry name" value="HATPase_dom"/>
</dbReference>
<dbReference type="GO" id="GO:0000155">
    <property type="term" value="F:phosphorelay sensor kinase activity"/>
    <property type="evidence" value="ECO:0007669"/>
    <property type="project" value="InterPro"/>
</dbReference>
<keyword evidence="6 11" id="KW-0418">Kinase</keyword>
<evidence type="ECO:0000256" key="8">
    <source>
        <dbReference type="ARBA" id="ARBA00023012"/>
    </source>
</evidence>
<keyword evidence="12" id="KW-1185">Reference proteome</keyword>
<feature type="transmembrane region" description="Helical" evidence="9">
    <location>
        <begin position="132"/>
        <end position="154"/>
    </location>
</feature>
<evidence type="ECO:0000313" key="11">
    <source>
        <dbReference type="EMBL" id="MBB4896566.1"/>
    </source>
</evidence>
<keyword evidence="8" id="KW-0902">Two-component regulatory system</keyword>
<proteinExistence type="predicted"/>
<dbReference type="EMBL" id="JACHJI010000001">
    <property type="protein sequence ID" value="MBB4896566.1"/>
    <property type="molecule type" value="Genomic_DNA"/>
</dbReference>
<evidence type="ECO:0000256" key="2">
    <source>
        <dbReference type="ARBA" id="ARBA00012438"/>
    </source>
</evidence>
<reference evidence="11 12" key="1">
    <citation type="submission" date="2020-08" db="EMBL/GenBank/DDBJ databases">
        <title>Genomic Encyclopedia of Type Strains, Phase III (KMG-III): the genomes of soil and plant-associated and newly described type strains.</title>
        <authorList>
            <person name="Whitman W."/>
        </authorList>
    </citation>
    <scope>NUCLEOTIDE SEQUENCE [LARGE SCALE GENOMIC DNA]</scope>
    <source>
        <strain evidence="11 12">CECT 3273</strain>
    </source>
</reference>
<dbReference type="InterPro" id="IPR036890">
    <property type="entry name" value="HATPase_C_sf"/>
</dbReference>
<accession>A0A7W7LVP3</accession>
<keyword evidence="3" id="KW-0597">Phosphoprotein</keyword>
<comment type="catalytic activity">
    <reaction evidence="1">
        <text>ATP + protein L-histidine = ADP + protein N-phospho-L-histidine.</text>
        <dbReference type="EC" id="2.7.13.3"/>
    </reaction>
</comment>
<feature type="domain" description="Histidine kinase/HSP90-like ATPase" evidence="10">
    <location>
        <begin position="292"/>
        <end position="380"/>
    </location>
</feature>
<name>A0A7W7LVP3_9ACTN</name>
<evidence type="ECO:0000313" key="12">
    <source>
        <dbReference type="Proteomes" id="UP000579523"/>
    </source>
</evidence>
<dbReference type="SMART" id="SM00387">
    <property type="entry name" value="HATPase_c"/>
    <property type="match status" value="1"/>
</dbReference>
<feature type="transmembrane region" description="Helical" evidence="9">
    <location>
        <begin position="93"/>
        <end position="112"/>
    </location>
</feature>
<evidence type="ECO:0000256" key="5">
    <source>
        <dbReference type="ARBA" id="ARBA00022741"/>
    </source>
</evidence>
<sequence>MRDMVRRVVRCAVGLMWGAAAAVVELLCTVLAGLLLLLVVAWPRGRRAVLRPVLAGARGLTELERARLRIWLGVHTSPVYEDTQALGYLACRWALGVLGAVVMLSAAVGLGYGTSWTYLWLLVDDVRNTAAVVYTSLAGLFLLFLTLQGILGVAELEGKLARRLLGPRHQEELERRIAELSASRAAVVDAVNDERRRIERDLHDGVQQRLVALGMLLGRALRSEDPDRADRLLRQAHEESRQALDDLREVAWRIYPTTLDEAGLRAALETVAERASVPVRVEYGLTGEPERAVATVAYFVVCEAVTNAVKHAAPTRIVVAVGSEEGALHVRVEDDGRGGANASGSGLFGLARRVAALDGRLEVRSPPGGPTLVTAELPCA</sequence>
<dbReference type="InterPro" id="IPR011712">
    <property type="entry name" value="Sig_transdc_His_kin_sub3_dim/P"/>
</dbReference>
<dbReference type="AlphaFoldDB" id="A0A7W7LVP3"/>
<dbReference type="GO" id="GO:0005524">
    <property type="term" value="F:ATP binding"/>
    <property type="evidence" value="ECO:0007669"/>
    <property type="project" value="UniProtKB-KW"/>
</dbReference>
<protein>
    <recommendedName>
        <fullName evidence="2">histidine kinase</fullName>
        <ecNumber evidence="2">2.7.13.3</ecNumber>
    </recommendedName>
</protein>
<dbReference type="EC" id="2.7.13.3" evidence="2"/>
<evidence type="ECO:0000256" key="7">
    <source>
        <dbReference type="ARBA" id="ARBA00022840"/>
    </source>
</evidence>
<keyword evidence="9" id="KW-0812">Transmembrane</keyword>
<gene>
    <name evidence="11" type="ORF">FHS37_000582</name>
</gene>
<evidence type="ECO:0000256" key="9">
    <source>
        <dbReference type="SAM" id="Phobius"/>
    </source>
</evidence>
<keyword evidence="4" id="KW-0808">Transferase</keyword>
<evidence type="ECO:0000256" key="3">
    <source>
        <dbReference type="ARBA" id="ARBA00022553"/>
    </source>
</evidence>
<dbReference type="CDD" id="cd16917">
    <property type="entry name" value="HATPase_UhpB-NarQ-NarX-like"/>
    <property type="match status" value="1"/>
</dbReference>
<keyword evidence="7" id="KW-0067">ATP-binding</keyword>
<comment type="caution">
    <text evidence="11">The sequence shown here is derived from an EMBL/GenBank/DDBJ whole genome shotgun (WGS) entry which is preliminary data.</text>
</comment>
<keyword evidence="9" id="KW-0472">Membrane</keyword>
<dbReference type="InterPro" id="IPR050482">
    <property type="entry name" value="Sensor_HK_TwoCompSys"/>
</dbReference>
<dbReference type="Gene3D" id="1.20.5.1930">
    <property type="match status" value="1"/>
</dbReference>
<organism evidence="11 12">
    <name type="scientific">Streptomyces griseomycini</name>
    <dbReference type="NCBI Taxonomy" id="66895"/>
    <lineage>
        <taxon>Bacteria</taxon>
        <taxon>Bacillati</taxon>
        <taxon>Actinomycetota</taxon>
        <taxon>Actinomycetes</taxon>
        <taxon>Kitasatosporales</taxon>
        <taxon>Streptomycetaceae</taxon>
        <taxon>Streptomyces</taxon>
    </lineage>
</organism>
<feature type="transmembrane region" description="Helical" evidence="9">
    <location>
        <begin position="15"/>
        <end position="42"/>
    </location>
</feature>
<dbReference type="Gene3D" id="3.30.565.10">
    <property type="entry name" value="Histidine kinase-like ATPase, C-terminal domain"/>
    <property type="match status" value="1"/>
</dbReference>
<dbReference type="Proteomes" id="UP000579523">
    <property type="component" value="Unassembled WGS sequence"/>
</dbReference>
<dbReference type="Pfam" id="PF07730">
    <property type="entry name" value="HisKA_3"/>
    <property type="match status" value="1"/>
</dbReference>
<evidence type="ECO:0000256" key="1">
    <source>
        <dbReference type="ARBA" id="ARBA00000085"/>
    </source>
</evidence>
<dbReference type="Pfam" id="PF02518">
    <property type="entry name" value="HATPase_c"/>
    <property type="match status" value="1"/>
</dbReference>
<keyword evidence="9" id="KW-1133">Transmembrane helix</keyword>
<dbReference type="PANTHER" id="PTHR24421:SF10">
    <property type="entry name" value="NITRATE_NITRITE SENSOR PROTEIN NARQ"/>
    <property type="match status" value="1"/>
</dbReference>
<dbReference type="GO" id="GO:0046983">
    <property type="term" value="F:protein dimerization activity"/>
    <property type="evidence" value="ECO:0007669"/>
    <property type="project" value="InterPro"/>
</dbReference>